<dbReference type="RefSeq" id="WP_212191763.1">
    <property type="nucleotide sequence ID" value="NZ_JAGTAR010000022.1"/>
</dbReference>
<dbReference type="EMBL" id="JAGTAR010000022">
    <property type="protein sequence ID" value="MBR8536737.1"/>
    <property type="molecule type" value="Genomic_DNA"/>
</dbReference>
<name>A0A941F5C1_9BACT</name>
<dbReference type="AlphaFoldDB" id="A0A941F5C1"/>
<proteinExistence type="predicted"/>
<dbReference type="Proteomes" id="UP000679220">
    <property type="component" value="Unassembled WGS sequence"/>
</dbReference>
<accession>A0A941F5C1</accession>
<reference evidence="1" key="2">
    <citation type="submission" date="2021-04" db="EMBL/GenBank/DDBJ databases">
        <authorList>
            <person name="Zhang T."/>
            <person name="Zhang Y."/>
            <person name="Lu D."/>
            <person name="Zuo D."/>
            <person name="Du Z."/>
        </authorList>
    </citation>
    <scope>NUCLEOTIDE SEQUENCE</scope>
    <source>
        <strain evidence="1">JR1</strain>
    </source>
</reference>
<dbReference type="Pfam" id="PF14053">
    <property type="entry name" value="DUF4248"/>
    <property type="match status" value="1"/>
</dbReference>
<evidence type="ECO:0000313" key="2">
    <source>
        <dbReference type="Proteomes" id="UP000679220"/>
    </source>
</evidence>
<keyword evidence="2" id="KW-1185">Reference proteome</keyword>
<dbReference type="InterPro" id="IPR025342">
    <property type="entry name" value="DUF4248"/>
</dbReference>
<reference evidence="1" key="1">
    <citation type="journal article" date="2018" name="Int. J. Syst. Evol. Microbiol.">
        <title>Carboxylicivirga sediminis sp. nov., isolated from coastal sediment.</title>
        <authorList>
            <person name="Wang F.Q."/>
            <person name="Ren L.H."/>
            <person name="Zou R.J."/>
            <person name="Sun Y.Z."/>
            <person name="Liu X.J."/>
            <person name="Jiang F."/>
            <person name="Liu L.J."/>
        </authorList>
    </citation>
    <scope>NUCLEOTIDE SEQUENCE</scope>
    <source>
        <strain evidence="1">JR1</strain>
    </source>
</reference>
<evidence type="ECO:0000313" key="1">
    <source>
        <dbReference type="EMBL" id="MBR8536737.1"/>
    </source>
</evidence>
<protein>
    <submittedName>
        <fullName evidence="1">DUF4248 domain-containing protein</fullName>
    </submittedName>
</protein>
<comment type="caution">
    <text evidence="1">The sequence shown here is derived from an EMBL/GenBank/DDBJ whole genome shotgun (WGS) entry which is preliminary data.</text>
</comment>
<organism evidence="1 2">
    <name type="scientific">Carboxylicivirga sediminis</name>
    <dbReference type="NCBI Taxonomy" id="2006564"/>
    <lineage>
        <taxon>Bacteria</taxon>
        <taxon>Pseudomonadati</taxon>
        <taxon>Bacteroidota</taxon>
        <taxon>Bacteroidia</taxon>
        <taxon>Marinilabiliales</taxon>
        <taxon>Marinilabiliaceae</taxon>
        <taxon>Carboxylicivirga</taxon>
    </lineage>
</organism>
<gene>
    <name evidence="1" type="ORF">KDU71_14265</name>
</gene>
<sequence>MAGIIRKLDKSINKTSLFLPTFKKVFKIYSQSPQNQPEKAKKFSKAFKSRRNILDKPTFLNVSSVLSLIFQPKSNAMIVRRTILKQDLVKKLYPDSISVDAAMQQLRRDIDLCPQLKEQIANFGHTKRHYYNKQQLLLILEHFCITLEEFEQL</sequence>